<dbReference type="VEuPathDB" id="FungiDB:PV09_09483"/>
<dbReference type="EMBL" id="KN847600">
    <property type="protein sequence ID" value="KIV98751.1"/>
    <property type="molecule type" value="Genomic_DNA"/>
</dbReference>
<proteinExistence type="predicted"/>
<dbReference type="EMBL" id="KN847600">
    <property type="protein sequence ID" value="KIV98752.1"/>
    <property type="molecule type" value="Genomic_DNA"/>
</dbReference>
<evidence type="ECO:0000313" key="1">
    <source>
        <dbReference type="EMBL" id="KIV98752.1"/>
    </source>
</evidence>
<protein>
    <recommendedName>
        <fullName evidence="3">F-box domain-containing protein</fullName>
    </recommendedName>
</protein>
<dbReference type="GeneID" id="27317456"/>
<dbReference type="AlphaFoldDB" id="A0A0D1ZW81"/>
<name>A0A0D1ZW81_9PEZI</name>
<evidence type="ECO:0000313" key="2">
    <source>
        <dbReference type="Proteomes" id="UP000053259"/>
    </source>
</evidence>
<dbReference type="Proteomes" id="UP000053259">
    <property type="component" value="Unassembled WGS sequence"/>
</dbReference>
<dbReference type="RefSeq" id="XP_016208621.1">
    <property type="nucleotide sequence ID" value="XM_016363544.1"/>
</dbReference>
<sequence>MFSTTFSAVFEVEELLLALIYQLDVQSIFRLGRTCKQFQRVPNLAWDGNTTWGQFMDDKDKLRDIFDRTGATATGGALIRFLGREAPSKWSDWKILINHYEHAKEMEQLFLAEGFKAVELDEPIDSKCFLMACKLTNQCRNGGSSVIIITCHGSNEQQAVLMTNNTTEAVTLTSKRVVCMFPSLGLLHQCAYPFDGIPDRTRTNGYDCIASHVLPGQYPLAKATRSELGRKRLLGDEQCFIIPLCADPGGKSVWSMEIRPKGGVMWSFDGGTVTSPWRSAKSIMAIFLQSRNGGEASPSRLVRLVERGDNNAMMRLIQNRAD</sequence>
<evidence type="ECO:0008006" key="3">
    <source>
        <dbReference type="Google" id="ProtNLM"/>
    </source>
</evidence>
<keyword evidence="2" id="KW-1185">Reference proteome</keyword>
<accession>A0A0D1ZW81</accession>
<dbReference type="HOGENOM" id="CLU_863818_0_0_1"/>
<dbReference type="RefSeq" id="XP_016208622.1">
    <property type="nucleotide sequence ID" value="XM_016363545.1"/>
</dbReference>
<reference evidence="1 2" key="1">
    <citation type="submission" date="2015-01" db="EMBL/GenBank/DDBJ databases">
        <title>The Genome Sequence of Ochroconis gallopava CBS43764.</title>
        <authorList>
            <consortium name="The Broad Institute Genomics Platform"/>
            <person name="Cuomo C."/>
            <person name="de Hoog S."/>
            <person name="Gorbushina A."/>
            <person name="Stielow B."/>
            <person name="Teixiera M."/>
            <person name="Abouelleil A."/>
            <person name="Chapman S.B."/>
            <person name="Priest M."/>
            <person name="Young S.K."/>
            <person name="Wortman J."/>
            <person name="Nusbaum C."/>
            <person name="Birren B."/>
        </authorList>
    </citation>
    <scope>NUCLEOTIDE SEQUENCE [LARGE SCALE GENOMIC DNA]</scope>
    <source>
        <strain evidence="1 2">CBS 43764</strain>
    </source>
</reference>
<organism evidence="1 2">
    <name type="scientific">Verruconis gallopava</name>
    <dbReference type="NCBI Taxonomy" id="253628"/>
    <lineage>
        <taxon>Eukaryota</taxon>
        <taxon>Fungi</taxon>
        <taxon>Dikarya</taxon>
        <taxon>Ascomycota</taxon>
        <taxon>Pezizomycotina</taxon>
        <taxon>Dothideomycetes</taxon>
        <taxon>Pleosporomycetidae</taxon>
        <taxon>Venturiales</taxon>
        <taxon>Sympoventuriaceae</taxon>
        <taxon>Verruconis</taxon>
    </lineage>
</organism>
<gene>
    <name evidence="1" type="ORF">PV09_09483</name>
</gene>